<keyword evidence="2" id="KW-0862">Zinc</keyword>
<feature type="binding site" evidence="2">
    <location>
        <position position="103"/>
    </location>
    <ligand>
        <name>Zn(2+)</name>
        <dbReference type="ChEBI" id="CHEBI:29105"/>
        <label>2</label>
    </ligand>
</feature>
<accession>A0A4R6JKT2</accession>
<feature type="binding site" evidence="2">
    <location>
        <position position="82"/>
    </location>
    <ligand>
        <name>Zn(2+)</name>
        <dbReference type="ChEBI" id="CHEBI:29105"/>
        <label>1</label>
        <note>catalytic</note>
    </ligand>
</feature>
<dbReference type="CDD" id="cd00947">
    <property type="entry name" value="TBP_aldolase_IIB"/>
    <property type="match status" value="1"/>
</dbReference>
<dbReference type="PANTHER" id="PTHR30304">
    <property type="entry name" value="D-TAGATOSE-1,6-BISPHOSPHATE ALDOLASE"/>
    <property type="match status" value="1"/>
</dbReference>
<dbReference type="InterPro" id="IPR050246">
    <property type="entry name" value="Class_II_FBP_aldolase"/>
</dbReference>
<dbReference type="GO" id="GO:0008270">
    <property type="term" value="F:zinc ion binding"/>
    <property type="evidence" value="ECO:0007669"/>
    <property type="project" value="InterPro"/>
</dbReference>
<feature type="binding site" evidence="2">
    <location>
        <position position="206"/>
    </location>
    <ligand>
        <name>Zn(2+)</name>
        <dbReference type="ChEBI" id="CHEBI:29105"/>
        <label>1</label>
        <note>catalytic</note>
    </ligand>
</feature>
<dbReference type="PANTHER" id="PTHR30304:SF0">
    <property type="entry name" value="D-TAGATOSE-1,6-BISPHOSPHATE ALDOLASE SUBUNIT GATY-RELATED"/>
    <property type="match status" value="1"/>
</dbReference>
<dbReference type="PIRSF" id="PIRSF001359">
    <property type="entry name" value="F_bP_aldolase_II"/>
    <property type="match status" value="1"/>
</dbReference>
<dbReference type="Proteomes" id="UP000295388">
    <property type="component" value="Unassembled WGS sequence"/>
</dbReference>
<dbReference type="GO" id="GO:0016832">
    <property type="term" value="F:aldehyde-lyase activity"/>
    <property type="evidence" value="ECO:0007669"/>
    <property type="project" value="InterPro"/>
</dbReference>
<organism evidence="3 4">
    <name type="scientific">Kribbella caucasensis</name>
    <dbReference type="NCBI Taxonomy" id="2512215"/>
    <lineage>
        <taxon>Bacteria</taxon>
        <taxon>Bacillati</taxon>
        <taxon>Actinomycetota</taxon>
        <taxon>Actinomycetes</taxon>
        <taxon>Propionibacteriales</taxon>
        <taxon>Kribbellaceae</taxon>
        <taxon>Kribbella</taxon>
    </lineage>
</organism>
<dbReference type="Gene3D" id="3.20.20.70">
    <property type="entry name" value="Aldolase class I"/>
    <property type="match status" value="1"/>
</dbReference>
<dbReference type="InterPro" id="IPR000771">
    <property type="entry name" value="FBA_II"/>
</dbReference>
<proteinExistence type="predicted"/>
<evidence type="ECO:0000256" key="2">
    <source>
        <dbReference type="PIRSR" id="PIRSR001359-3"/>
    </source>
</evidence>
<gene>
    <name evidence="3" type="ORF">EV643_121134</name>
</gene>
<comment type="caution">
    <text evidence="3">The sequence shown here is derived from an EMBL/GenBank/DDBJ whole genome shotgun (WGS) entry which is preliminary data.</text>
</comment>
<comment type="cofactor">
    <cofactor evidence="2">
        <name>Zn(2+)</name>
        <dbReference type="ChEBI" id="CHEBI:29105"/>
    </cofactor>
    <text evidence="2">Binds 2 Zn(2+) ions per subunit. One is catalytic and the other provides a structural contribution.</text>
</comment>
<name>A0A4R6JKT2_9ACTN</name>
<reference evidence="3 4" key="1">
    <citation type="submission" date="2019-03" db="EMBL/GenBank/DDBJ databases">
        <title>Genomic Encyclopedia of Type Strains, Phase III (KMG-III): the genomes of soil and plant-associated and newly described type strains.</title>
        <authorList>
            <person name="Whitman W."/>
        </authorList>
    </citation>
    <scope>NUCLEOTIDE SEQUENCE [LARGE SCALE GENOMIC DNA]</scope>
    <source>
        <strain evidence="3 4">VKM Ac-2527</strain>
    </source>
</reference>
<dbReference type="AlphaFoldDB" id="A0A4R6JKT2"/>
<keyword evidence="4" id="KW-1185">Reference proteome</keyword>
<evidence type="ECO:0000313" key="4">
    <source>
        <dbReference type="Proteomes" id="UP000295388"/>
    </source>
</evidence>
<feature type="active site" description="Proton donor" evidence="1">
    <location>
        <position position="81"/>
    </location>
</feature>
<feature type="binding site" evidence="2">
    <location>
        <position position="178"/>
    </location>
    <ligand>
        <name>Zn(2+)</name>
        <dbReference type="ChEBI" id="CHEBI:29105"/>
        <label>1</label>
        <note>catalytic</note>
    </ligand>
</feature>
<dbReference type="Pfam" id="PF01116">
    <property type="entry name" value="F_bP_aldolase"/>
    <property type="match status" value="1"/>
</dbReference>
<dbReference type="EMBL" id="SNWQ01000021">
    <property type="protein sequence ID" value="TDO35861.1"/>
    <property type="molecule type" value="Genomic_DNA"/>
</dbReference>
<sequence length="279" mass="28682">MLARGTDLLKYEQAAGTAVAAFTVYTLESIRAVVDAAEATARPVLMSSGSSSYRVTGAPELAAAALAAAERASVPIGVHLDHCTDETEIARAIRLGYTSVMFDGSALPYAENLERTKAVVALAHAEGVWVEGELGALPGDEDASTDASAVELTDPAQAADFAARTGVDALAVAVGTVHGFSATPMYVDLPRLAAIAACTEIPLVLHGASGLPDANLAAAVRTGIAKVNVNAELRKAHREAMEHALAEQGDDLLRIQRAAVAAMTITAAEKIGVLSGKEN</sequence>
<evidence type="ECO:0000256" key="1">
    <source>
        <dbReference type="PIRSR" id="PIRSR001359-1"/>
    </source>
</evidence>
<dbReference type="RefSeq" id="WP_133804314.1">
    <property type="nucleotide sequence ID" value="NZ_SNWQ01000021.1"/>
</dbReference>
<dbReference type="SUPFAM" id="SSF51569">
    <property type="entry name" value="Aldolase"/>
    <property type="match status" value="1"/>
</dbReference>
<dbReference type="OrthoDB" id="9803995at2"/>
<evidence type="ECO:0000313" key="3">
    <source>
        <dbReference type="EMBL" id="TDO35861.1"/>
    </source>
</evidence>
<dbReference type="GO" id="GO:0005975">
    <property type="term" value="P:carbohydrate metabolic process"/>
    <property type="evidence" value="ECO:0007669"/>
    <property type="project" value="InterPro"/>
</dbReference>
<feature type="binding site" evidence="2">
    <location>
        <position position="133"/>
    </location>
    <ligand>
        <name>Zn(2+)</name>
        <dbReference type="ChEBI" id="CHEBI:29105"/>
        <label>2</label>
    </ligand>
</feature>
<dbReference type="InterPro" id="IPR013785">
    <property type="entry name" value="Aldolase_TIM"/>
</dbReference>
<keyword evidence="2" id="KW-0479">Metal-binding</keyword>
<protein>
    <submittedName>
        <fullName evidence="3">Fructose-bisphosphate aldolase class II/tagatose 1,6-diphosphate aldolase GatY/KbaY</fullName>
    </submittedName>
</protein>